<dbReference type="EMBL" id="CAJVCH010017860">
    <property type="protein sequence ID" value="CAG7684000.1"/>
    <property type="molecule type" value="Genomic_DNA"/>
</dbReference>
<gene>
    <name evidence="1" type="ORF">AFUS01_LOCUS3036</name>
</gene>
<organism evidence="1 2">
    <name type="scientific">Allacma fusca</name>
    <dbReference type="NCBI Taxonomy" id="39272"/>
    <lineage>
        <taxon>Eukaryota</taxon>
        <taxon>Metazoa</taxon>
        <taxon>Ecdysozoa</taxon>
        <taxon>Arthropoda</taxon>
        <taxon>Hexapoda</taxon>
        <taxon>Collembola</taxon>
        <taxon>Symphypleona</taxon>
        <taxon>Sminthuridae</taxon>
        <taxon>Allacma</taxon>
    </lineage>
</organism>
<reference evidence="1" key="1">
    <citation type="submission" date="2021-06" db="EMBL/GenBank/DDBJ databases">
        <authorList>
            <person name="Hodson N. C."/>
            <person name="Mongue J. A."/>
            <person name="Jaron S. K."/>
        </authorList>
    </citation>
    <scope>NUCLEOTIDE SEQUENCE</scope>
</reference>
<dbReference type="Proteomes" id="UP000708208">
    <property type="component" value="Unassembled WGS sequence"/>
</dbReference>
<keyword evidence="2" id="KW-1185">Reference proteome</keyword>
<comment type="caution">
    <text evidence="1">The sequence shown here is derived from an EMBL/GenBank/DDBJ whole genome shotgun (WGS) entry which is preliminary data.</text>
</comment>
<protein>
    <submittedName>
        <fullName evidence="1">Uncharacterized protein</fullName>
    </submittedName>
</protein>
<evidence type="ECO:0000313" key="1">
    <source>
        <dbReference type="EMBL" id="CAG7684000.1"/>
    </source>
</evidence>
<feature type="non-terminal residue" evidence="1">
    <location>
        <position position="1"/>
    </location>
</feature>
<proteinExistence type="predicted"/>
<name>A0A8J2J4V6_9HEXA</name>
<sequence>MEKTIRKSPTHTFTE</sequence>
<evidence type="ECO:0000313" key="2">
    <source>
        <dbReference type="Proteomes" id="UP000708208"/>
    </source>
</evidence>
<accession>A0A8J2J4V6</accession>